<dbReference type="AlphaFoldDB" id="A0A1M6G6P9"/>
<dbReference type="Pfam" id="PF11146">
    <property type="entry name" value="DUF2905"/>
    <property type="match status" value="1"/>
</dbReference>
<evidence type="ECO:0000313" key="3">
    <source>
        <dbReference type="Proteomes" id="UP000184171"/>
    </source>
</evidence>
<keyword evidence="3" id="KW-1185">Reference proteome</keyword>
<reference evidence="2 3" key="1">
    <citation type="submission" date="2016-11" db="EMBL/GenBank/DDBJ databases">
        <authorList>
            <person name="Jaros S."/>
            <person name="Januszkiewicz K."/>
            <person name="Wedrychowicz H."/>
        </authorList>
    </citation>
    <scope>NUCLEOTIDE SEQUENCE [LARGE SCALE GENOMIC DNA]</scope>
    <source>
        <strain evidence="2 3">DSM 5091</strain>
    </source>
</reference>
<keyword evidence="1" id="KW-1133">Transmembrane helix</keyword>
<feature type="transmembrane region" description="Helical" evidence="1">
    <location>
        <begin position="43"/>
        <end position="64"/>
    </location>
</feature>
<protein>
    <recommendedName>
        <fullName evidence="4">DUF2905 domain-containing protein</fullName>
    </recommendedName>
</protein>
<feature type="transmembrane region" description="Helical" evidence="1">
    <location>
        <begin position="5"/>
        <end position="23"/>
    </location>
</feature>
<gene>
    <name evidence="2" type="ORF">SAMN02745165_01431</name>
</gene>
<dbReference type="Proteomes" id="UP000184171">
    <property type="component" value="Unassembled WGS sequence"/>
</dbReference>
<evidence type="ECO:0000256" key="1">
    <source>
        <dbReference type="SAM" id="Phobius"/>
    </source>
</evidence>
<organism evidence="2 3">
    <name type="scientific">Malonomonas rubra DSM 5091</name>
    <dbReference type="NCBI Taxonomy" id="1122189"/>
    <lineage>
        <taxon>Bacteria</taxon>
        <taxon>Pseudomonadati</taxon>
        <taxon>Thermodesulfobacteriota</taxon>
        <taxon>Desulfuromonadia</taxon>
        <taxon>Desulfuromonadales</taxon>
        <taxon>Geopsychrobacteraceae</taxon>
        <taxon>Malonomonas</taxon>
    </lineage>
</organism>
<dbReference type="PANTHER" id="PTHR36443:SF1">
    <property type="entry name" value="BSR5223 PROTEIN"/>
    <property type="match status" value="1"/>
</dbReference>
<evidence type="ECO:0000313" key="2">
    <source>
        <dbReference type="EMBL" id="SHJ05594.1"/>
    </source>
</evidence>
<keyword evidence="1" id="KW-0812">Transmembrane</keyword>
<dbReference type="RefSeq" id="WP_072907247.1">
    <property type="nucleotide sequence ID" value="NZ_FQZT01000004.1"/>
</dbReference>
<evidence type="ECO:0008006" key="4">
    <source>
        <dbReference type="Google" id="ProtNLM"/>
    </source>
</evidence>
<dbReference type="OrthoDB" id="9811610at2"/>
<sequence>MQKTLIILGVAIVLAGLFWPWLSKVPFGRLPGDIVIDKPGFKMFFPITSMLLVSGLISLIMWLFRK</sequence>
<dbReference type="STRING" id="1122189.SAMN02745165_01431"/>
<name>A0A1M6G6P9_MALRU</name>
<proteinExistence type="predicted"/>
<dbReference type="InterPro" id="IPR021320">
    <property type="entry name" value="DUF2905"/>
</dbReference>
<dbReference type="PANTHER" id="PTHR36443">
    <property type="entry name" value="BSR5223 PROTEIN"/>
    <property type="match status" value="1"/>
</dbReference>
<keyword evidence="1" id="KW-0472">Membrane</keyword>
<dbReference type="EMBL" id="FQZT01000004">
    <property type="protein sequence ID" value="SHJ05594.1"/>
    <property type="molecule type" value="Genomic_DNA"/>
</dbReference>
<accession>A0A1M6G6P9</accession>